<dbReference type="AlphaFoldDB" id="A0AB39BCZ4"/>
<evidence type="ECO:0000313" key="1">
    <source>
        <dbReference type="EMBL" id="XDI04119.1"/>
    </source>
</evidence>
<accession>A0AB39BCZ4</accession>
<dbReference type="RefSeq" id="WP_368496530.1">
    <property type="nucleotide sequence ID" value="NZ_CP162511.1"/>
</dbReference>
<sequence length="56" mass="5978">MLFFIVIVGALIVWAVVAAALASSHDGPAAPHSDSRSVDERRGDFALLTDSSFFSR</sequence>
<dbReference type="EMBL" id="CP162511">
    <property type="protein sequence ID" value="XDI04119.1"/>
    <property type="molecule type" value="Genomic_DNA"/>
</dbReference>
<name>A0AB39BCZ4_9MICO</name>
<proteinExistence type="predicted"/>
<gene>
    <name evidence="1" type="ORF">ABFY20_12260</name>
</gene>
<organism evidence="1">
    <name type="scientific">Herbiconiux sp. A18JL235</name>
    <dbReference type="NCBI Taxonomy" id="3152363"/>
    <lineage>
        <taxon>Bacteria</taxon>
        <taxon>Bacillati</taxon>
        <taxon>Actinomycetota</taxon>
        <taxon>Actinomycetes</taxon>
        <taxon>Micrococcales</taxon>
        <taxon>Microbacteriaceae</taxon>
        <taxon>Herbiconiux</taxon>
    </lineage>
</organism>
<protein>
    <recommendedName>
        <fullName evidence="2">MetS family NSS transporter small subunit</fullName>
    </recommendedName>
</protein>
<reference evidence="1" key="1">
    <citation type="submission" date="2024-05" db="EMBL/GenBank/DDBJ databases">
        <title>Herbiconiux sp. A18JL235.</title>
        <authorList>
            <person name="Zhang G."/>
        </authorList>
    </citation>
    <scope>NUCLEOTIDE SEQUENCE</scope>
    <source>
        <strain evidence="1">A18JL235</strain>
    </source>
</reference>
<evidence type="ECO:0008006" key="2">
    <source>
        <dbReference type="Google" id="ProtNLM"/>
    </source>
</evidence>